<organism evidence="3 4">
    <name type="scientific">Molorchus minor</name>
    <dbReference type="NCBI Taxonomy" id="1323400"/>
    <lineage>
        <taxon>Eukaryota</taxon>
        <taxon>Metazoa</taxon>
        <taxon>Ecdysozoa</taxon>
        <taxon>Arthropoda</taxon>
        <taxon>Hexapoda</taxon>
        <taxon>Insecta</taxon>
        <taxon>Pterygota</taxon>
        <taxon>Neoptera</taxon>
        <taxon>Endopterygota</taxon>
        <taxon>Coleoptera</taxon>
        <taxon>Polyphaga</taxon>
        <taxon>Cucujiformia</taxon>
        <taxon>Chrysomeloidea</taxon>
        <taxon>Cerambycidae</taxon>
        <taxon>Lamiinae</taxon>
        <taxon>Monochamini</taxon>
        <taxon>Molorchus</taxon>
    </lineage>
</organism>
<dbReference type="InterPro" id="IPR000618">
    <property type="entry name" value="Insect_cuticle"/>
</dbReference>
<protein>
    <recommendedName>
        <fullName evidence="5">Cuticle protein</fullName>
    </recommendedName>
</protein>
<dbReference type="PANTHER" id="PTHR12236:SF76">
    <property type="entry name" value="ADULT-SPECIFIC CUTICULAR PROTEIN ACP-20-LIKE PROTEIN"/>
    <property type="match status" value="1"/>
</dbReference>
<dbReference type="PROSITE" id="PS51155">
    <property type="entry name" value="CHIT_BIND_RR_2"/>
    <property type="match status" value="1"/>
</dbReference>
<feature type="non-terminal residue" evidence="3">
    <location>
        <position position="1"/>
    </location>
</feature>
<evidence type="ECO:0008006" key="5">
    <source>
        <dbReference type="Google" id="ProtNLM"/>
    </source>
</evidence>
<dbReference type="EMBL" id="JAPWTJ010000010">
    <property type="protein sequence ID" value="KAJ8985686.1"/>
    <property type="molecule type" value="Genomic_DNA"/>
</dbReference>
<name>A0ABQ9K502_9CUCU</name>
<dbReference type="Proteomes" id="UP001162164">
    <property type="component" value="Unassembled WGS sequence"/>
</dbReference>
<evidence type="ECO:0000313" key="3">
    <source>
        <dbReference type="EMBL" id="KAJ8985686.1"/>
    </source>
</evidence>
<keyword evidence="4" id="KW-1185">Reference proteome</keyword>
<dbReference type="PANTHER" id="PTHR12236">
    <property type="entry name" value="STRUCTURAL CONTITUENT OF CUTICLE"/>
    <property type="match status" value="1"/>
</dbReference>
<evidence type="ECO:0000313" key="4">
    <source>
        <dbReference type="Proteomes" id="UP001162164"/>
    </source>
</evidence>
<evidence type="ECO:0000256" key="2">
    <source>
        <dbReference type="PROSITE-ProRule" id="PRU00497"/>
    </source>
</evidence>
<comment type="caution">
    <text evidence="3">The sequence shown here is derived from an EMBL/GenBank/DDBJ whole genome shotgun (WGS) entry which is preliminary data.</text>
</comment>
<evidence type="ECO:0000256" key="1">
    <source>
        <dbReference type="ARBA" id="ARBA00022460"/>
    </source>
</evidence>
<dbReference type="Pfam" id="PF00379">
    <property type="entry name" value="Chitin_bind_4"/>
    <property type="match status" value="1"/>
</dbReference>
<sequence length="285" mass="31249">LYNNYQGEYAANYDNYIPKPYAFEYGVSDPYTGDHKSQWESKDQAGVVRGSYSLLEPDGTTRIVDYIADDHVESHGGAAEEASLATPIIVAEPEHIQVQQPVVLAAPVEAGPIFRSYDGGLEHYQNLYNEQSLPINIPESRGAYVEVPQQQLGGNYYQQAPEWYPQPPVVPQAPYPGLLAPGVEKIQPEYSIPPAPQYIQEQQVQRLPEPQYVPQQPSPGEYAAASPNGPLPIDNYRLELAYGNPQGLEAPRLAYGVSNGIEYGGDLNQGEYVPNGGSLGYGGHK</sequence>
<proteinExistence type="predicted"/>
<dbReference type="PRINTS" id="PR00947">
    <property type="entry name" value="CUTICLE"/>
</dbReference>
<gene>
    <name evidence="3" type="ORF">NQ317_015186</name>
</gene>
<accession>A0ABQ9K502</accession>
<dbReference type="InterPro" id="IPR051217">
    <property type="entry name" value="Insect_Cuticle_Struc_Prot"/>
</dbReference>
<reference evidence="3" key="1">
    <citation type="journal article" date="2023" name="Insect Mol. Biol.">
        <title>Genome sequencing provides insights into the evolution of gene families encoding plant cell wall-degrading enzymes in longhorned beetles.</title>
        <authorList>
            <person name="Shin N.R."/>
            <person name="Okamura Y."/>
            <person name="Kirsch R."/>
            <person name="Pauchet Y."/>
        </authorList>
    </citation>
    <scope>NUCLEOTIDE SEQUENCE</scope>
    <source>
        <strain evidence="3">MMC_N1</strain>
    </source>
</reference>
<keyword evidence="1 2" id="KW-0193">Cuticle</keyword>